<dbReference type="InterPro" id="IPR036390">
    <property type="entry name" value="WH_DNA-bd_sf"/>
</dbReference>
<dbReference type="Proteomes" id="UP000472676">
    <property type="component" value="Unassembled WGS sequence"/>
</dbReference>
<dbReference type="InterPro" id="IPR039422">
    <property type="entry name" value="MarR/SlyA-like"/>
</dbReference>
<reference evidence="2 3" key="1">
    <citation type="journal article" date="2014" name="Int. J. Syst. Evol. Microbiol.">
        <title>Solimonas terrae sp. nov., isolated from soil.</title>
        <authorList>
            <person name="Kim S.J."/>
            <person name="Moon J.Y."/>
            <person name="Weon H.Y."/>
            <person name="Ahn J.H."/>
            <person name="Chen W.M."/>
            <person name="Kwon S.W."/>
        </authorList>
    </citation>
    <scope>NUCLEOTIDE SEQUENCE [LARGE SCALE GENOMIC DNA]</scope>
    <source>
        <strain evidence="2 3">KIS83-12</strain>
    </source>
</reference>
<dbReference type="Gene3D" id="1.10.10.10">
    <property type="entry name" value="Winged helix-like DNA-binding domain superfamily/Winged helix DNA-binding domain"/>
    <property type="match status" value="1"/>
</dbReference>
<organism evidence="2 3">
    <name type="scientific">Solimonas terrae</name>
    <dbReference type="NCBI Taxonomy" id="1396819"/>
    <lineage>
        <taxon>Bacteria</taxon>
        <taxon>Pseudomonadati</taxon>
        <taxon>Pseudomonadota</taxon>
        <taxon>Gammaproteobacteria</taxon>
        <taxon>Nevskiales</taxon>
        <taxon>Nevskiaceae</taxon>
        <taxon>Solimonas</taxon>
    </lineage>
</organism>
<feature type="domain" description="HTH marR-type" evidence="1">
    <location>
        <begin position="13"/>
        <end position="150"/>
    </location>
</feature>
<dbReference type="PANTHER" id="PTHR33164">
    <property type="entry name" value="TRANSCRIPTIONAL REGULATOR, MARR FAMILY"/>
    <property type="match status" value="1"/>
</dbReference>
<dbReference type="SUPFAM" id="SSF46785">
    <property type="entry name" value="Winged helix' DNA-binding domain"/>
    <property type="match status" value="1"/>
</dbReference>
<gene>
    <name evidence="2" type="ORF">G7Y85_09480</name>
</gene>
<comment type="caution">
    <text evidence="2">The sequence shown here is derived from an EMBL/GenBank/DDBJ whole genome shotgun (WGS) entry which is preliminary data.</text>
</comment>
<evidence type="ECO:0000313" key="2">
    <source>
        <dbReference type="EMBL" id="NGY04997.1"/>
    </source>
</evidence>
<sequence length="152" mass="16891">MHSTKPGTPNKPTNDLIVEVFRLNGSLLATADRLVSKFGITAARWQVLGAIGLPEEPETVARLARNMGLSRQSVQRVVNEMVDEGMLRLLENPHHARARLVTMTDKGRNIFAAAIELQEPWVKSLSAGIGKDRINDACRILRTLRERLEAKS</sequence>
<dbReference type="Pfam" id="PF12802">
    <property type="entry name" value="MarR_2"/>
    <property type="match status" value="1"/>
</dbReference>
<dbReference type="SMART" id="SM00347">
    <property type="entry name" value="HTH_MARR"/>
    <property type="match status" value="1"/>
</dbReference>
<dbReference type="AlphaFoldDB" id="A0A6M2BSM4"/>
<dbReference type="InterPro" id="IPR000835">
    <property type="entry name" value="HTH_MarR-typ"/>
</dbReference>
<evidence type="ECO:0000313" key="3">
    <source>
        <dbReference type="Proteomes" id="UP000472676"/>
    </source>
</evidence>
<dbReference type="PROSITE" id="PS50995">
    <property type="entry name" value="HTH_MARR_2"/>
    <property type="match status" value="1"/>
</dbReference>
<dbReference type="GO" id="GO:0003700">
    <property type="term" value="F:DNA-binding transcription factor activity"/>
    <property type="evidence" value="ECO:0007669"/>
    <property type="project" value="InterPro"/>
</dbReference>
<dbReference type="GO" id="GO:0006950">
    <property type="term" value="P:response to stress"/>
    <property type="evidence" value="ECO:0007669"/>
    <property type="project" value="TreeGrafter"/>
</dbReference>
<proteinExistence type="predicted"/>
<name>A0A6M2BSM4_9GAMM</name>
<protein>
    <submittedName>
        <fullName evidence="2">MarR family transcriptional regulator</fullName>
    </submittedName>
</protein>
<dbReference type="RefSeq" id="WP_166255458.1">
    <property type="nucleotide sequence ID" value="NZ_JAAMOW010000004.1"/>
</dbReference>
<dbReference type="EMBL" id="JAAMOW010000004">
    <property type="protein sequence ID" value="NGY04997.1"/>
    <property type="molecule type" value="Genomic_DNA"/>
</dbReference>
<dbReference type="InterPro" id="IPR036388">
    <property type="entry name" value="WH-like_DNA-bd_sf"/>
</dbReference>
<accession>A0A6M2BSM4</accession>
<dbReference type="PANTHER" id="PTHR33164:SF43">
    <property type="entry name" value="HTH-TYPE TRANSCRIPTIONAL REPRESSOR YETL"/>
    <property type="match status" value="1"/>
</dbReference>
<evidence type="ECO:0000259" key="1">
    <source>
        <dbReference type="PROSITE" id="PS50995"/>
    </source>
</evidence>
<keyword evidence="3" id="KW-1185">Reference proteome</keyword>